<sequence>MPSNFFWGNSVSSMQSEGAWNEAGKGKSVYDLRKATKTSSDWKIAIDEYHRYEEDLDLLKNMHLNMYRIQISWSRVNPTGDGDFNSAGIAYYDRIINAMLKRGIIPMVCLYHFDMPLALAKKENGFISKRTVAAFVRFAKKMIDHFADRVQYWLTFNEQNLYFTKTAFRISGYLKGEQTLSAMYTIFHHTVLAHSLITAYIHQNYPSLNVGGMTAYTEVYPASCRPKDTMAVRKFCEFQYNNLNDIFAEGHYSPEVLQFIKNYQIKIDLNAEDLKLIEKSKVDFLAFSYYRSEVFSSDKLNTKIPPNLFGEKASTPNEFLETNEWNWSIDSLGFRNVLTALYNRYGIPVFPVENGIGLKEIWNGHDPINDQQRIDYHRAHIKAMKDAMFIDGAKVLGYLGWGLIDILSSQGDMEKRYGTVYVDRSNHDLRSLQRIPKKSFYWFKSLLEKNGDEL</sequence>
<evidence type="ECO:0000313" key="5">
    <source>
        <dbReference type="EMBL" id="KRM86281.1"/>
    </source>
</evidence>
<keyword evidence="6" id="KW-1185">Reference proteome</keyword>
<proteinExistence type="inferred from homology"/>
<dbReference type="PANTHER" id="PTHR10353:SF122">
    <property type="entry name" value="6-PHOSPHO-BETA-GLUCOSIDASE ASCB-RELATED"/>
    <property type="match status" value="1"/>
</dbReference>
<dbReference type="GO" id="GO:0008422">
    <property type="term" value="F:beta-glucosidase activity"/>
    <property type="evidence" value="ECO:0007669"/>
    <property type="project" value="TreeGrafter"/>
</dbReference>
<evidence type="ECO:0000256" key="2">
    <source>
        <dbReference type="ARBA" id="ARBA00022801"/>
    </source>
</evidence>
<dbReference type="eggNOG" id="COG2723">
    <property type="taxonomic scope" value="Bacteria"/>
</dbReference>
<dbReference type="PANTHER" id="PTHR10353">
    <property type="entry name" value="GLYCOSYL HYDROLASE"/>
    <property type="match status" value="1"/>
</dbReference>
<dbReference type="GO" id="GO:0005829">
    <property type="term" value="C:cytosol"/>
    <property type="evidence" value="ECO:0007669"/>
    <property type="project" value="TreeGrafter"/>
</dbReference>
<keyword evidence="2" id="KW-0378">Hydrolase</keyword>
<organism evidence="5 6">
    <name type="scientific">Liquorilactobacillus vini DSM 20605</name>
    <dbReference type="NCBI Taxonomy" id="1133569"/>
    <lineage>
        <taxon>Bacteria</taxon>
        <taxon>Bacillati</taxon>
        <taxon>Bacillota</taxon>
        <taxon>Bacilli</taxon>
        <taxon>Lactobacillales</taxon>
        <taxon>Lactobacillaceae</taxon>
        <taxon>Liquorilactobacillus</taxon>
    </lineage>
</organism>
<gene>
    <name evidence="5" type="ORF">FD21_GL001709</name>
</gene>
<name>A0A0R2CD24_9LACO</name>
<reference evidence="5 6" key="1">
    <citation type="journal article" date="2015" name="Genome Announc.">
        <title>Expanding the biotechnology potential of lactobacilli through comparative genomics of 213 strains and associated genera.</title>
        <authorList>
            <person name="Sun Z."/>
            <person name="Harris H.M."/>
            <person name="McCann A."/>
            <person name="Guo C."/>
            <person name="Argimon S."/>
            <person name="Zhang W."/>
            <person name="Yang X."/>
            <person name="Jeffery I.B."/>
            <person name="Cooney J.C."/>
            <person name="Kagawa T.F."/>
            <person name="Liu W."/>
            <person name="Song Y."/>
            <person name="Salvetti E."/>
            <person name="Wrobel A."/>
            <person name="Rasinkangas P."/>
            <person name="Parkhill J."/>
            <person name="Rea M.C."/>
            <person name="O'Sullivan O."/>
            <person name="Ritari J."/>
            <person name="Douillard F.P."/>
            <person name="Paul Ross R."/>
            <person name="Yang R."/>
            <person name="Briner A.E."/>
            <person name="Felis G.E."/>
            <person name="de Vos W.M."/>
            <person name="Barrangou R."/>
            <person name="Klaenhammer T.R."/>
            <person name="Caufield P.W."/>
            <person name="Cui Y."/>
            <person name="Zhang H."/>
            <person name="O'Toole P.W."/>
        </authorList>
    </citation>
    <scope>NUCLEOTIDE SEQUENCE [LARGE SCALE GENOMIC DNA]</scope>
    <source>
        <strain evidence="5 6">DSM 20605</strain>
    </source>
</reference>
<dbReference type="InterPro" id="IPR017853">
    <property type="entry name" value="GH"/>
</dbReference>
<dbReference type="FunFam" id="3.20.20.80:FF:000004">
    <property type="entry name" value="Beta-glucosidase 6-phospho-beta-glucosidase"/>
    <property type="match status" value="1"/>
</dbReference>
<dbReference type="AlphaFoldDB" id="A0A0R2CD24"/>
<evidence type="ECO:0000313" key="6">
    <source>
        <dbReference type="Proteomes" id="UP000051576"/>
    </source>
</evidence>
<dbReference type="Gene3D" id="3.20.20.80">
    <property type="entry name" value="Glycosidases"/>
    <property type="match status" value="1"/>
</dbReference>
<comment type="caution">
    <text evidence="5">The sequence shown here is derived from an EMBL/GenBank/DDBJ whole genome shotgun (WGS) entry which is preliminary data.</text>
</comment>
<protein>
    <submittedName>
        <fullName evidence="5">6-phospho-beta-glucosidase</fullName>
    </submittedName>
</protein>
<comment type="similarity">
    <text evidence="1 4">Belongs to the glycosyl hydrolase 1 family.</text>
</comment>
<evidence type="ECO:0000256" key="1">
    <source>
        <dbReference type="ARBA" id="ARBA00010838"/>
    </source>
</evidence>
<dbReference type="PATRIC" id="fig|1133569.4.peg.1854"/>
<dbReference type="InterPro" id="IPR001360">
    <property type="entry name" value="Glyco_hydro_1"/>
</dbReference>
<dbReference type="EMBL" id="AYYX01000057">
    <property type="protein sequence ID" value="KRM86281.1"/>
    <property type="molecule type" value="Genomic_DNA"/>
</dbReference>
<evidence type="ECO:0000256" key="4">
    <source>
        <dbReference type="RuleBase" id="RU003690"/>
    </source>
</evidence>
<keyword evidence="3" id="KW-0326">Glycosidase</keyword>
<evidence type="ECO:0000256" key="3">
    <source>
        <dbReference type="ARBA" id="ARBA00023295"/>
    </source>
</evidence>
<accession>A0A0R2CD24</accession>
<dbReference type="GO" id="GO:0016052">
    <property type="term" value="P:carbohydrate catabolic process"/>
    <property type="evidence" value="ECO:0007669"/>
    <property type="project" value="TreeGrafter"/>
</dbReference>
<dbReference type="Pfam" id="PF00232">
    <property type="entry name" value="Glyco_hydro_1"/>
    <property type="match status" value="1"/>
</dbReference>
<dbReference type="SUPFAM" id="SSF51445">
    <property type="entry name" value="(Trans)glycosidases"/>
    <property type="match status" value="1"/>
</dbReference>
<dbReference type="STRING" id="1133569.FD21_GL001709"/>
<dbReference type="Proteomes" id="UP000051576">
    <property type="component" value="Unassembled WGS sequence"/>
</dbReference>
<dbReference type="PRINTS" id="PR00131">
    <property type="entry name" value="GLHYDRLASE1"/>
</dbReference>